<dbReference type="EMBL" id="GG662449">
    <property type="protein sequence ID" value="EAS04372.3"/>
    <property type="molecule type" value="Genomic_DNA"/>
</dbReference>
<protein>
    <submittedName>
        <fullName evidence="2">Uncharacterized protein</fullName>
    </submittedName>
</protein>
<accession>I7MIG1</accession>
<feature type="compositionally biased region" description="Polar residues" evidence="1">
    <location>
        <begin position="27"/>
        <end position="46"/>
    </location>
</feature>
<organism evidence="2 3">
    <name type="scientific">Tetrahymena thermophila (strain SB210)</name>
    <dbReference type="NCBI Taxonomy" id="312017"/>
    <lineage>
        <taxon>Eukaryota</taxon>
        <taxon>Sar</taxon>
        <taxon>Alveolata</taxon>
        <taxon>Ciliophora</taxon>
        <taxon>Intramacronucleata</taxon>
        <taxon>Oligohymenophorea</taxon>
        <taxon>Hymenostomatida</taxon>
        <taxon>Tetrahymenina</taxon>
        <taxon>Tetrahymenidae</taxon>
        <taxon>Tetrahymena</taxon>
    </lineage>
</organism>
<feature type="compositionally biased region" description="Low complexity" evidence="1">
    <location>
        <begin position="294"/>
        <end position="312"/>
    </location>
</feature>
<dbReference type="RefSeq" id="XP_001024617.3">
    <property type="nucleotide sequence ID" value="XM_001024617.3"/>
</dbReference>
<feature type="compositionally biased region" description="Acidic residues" evidence="1">
    <location>
        <begin position="497"/>
        <end position="508"/>
    </location>
</feature>
<proteinExistence type="predicted"/>
<dbReference type="OrthoDB" id="10675077at2759"/>
<feature type="compositionally biased region" description="Polar residues" evidence="1">
    <location>
        <begin position="109"/>
        <end position="130"/>
    </location>
</feature>
<reference evidence="3" key="1">
    <citation type="journal article" date="2006" name="PLoS Biol.">
        <title>Macronuclear genome sequence of the ciliate Tetrahymena thermophila, a model eukaryote.</title>
        <authorList>
            <person name="Eisen J.A."/>
            <person name="Coyne R.S."/>
            <person name="Wu M."/>
            <person name="Wu D."/>
            <person name="Thiagarajan M."/>
            <person name="Wortman J.R."/>
            <person name="Badger J.H."/>
            <person name="Ren Q."/>
            <person name="Amedeo P."/>
            <person name="Jones K.M."/>
            <person name="Tallon L.J."/>
            <person name="Delcher A.L."/>
            <person name="Salzberg S.L."/>
            <person name="Silva J.C."/>
            <person name="Haas B.J."/>
            <person name="Majoros W.H."/>
            <person name="Farzad M."/>
            <person name="Carlton J.M."/>
            <person name="Smith R.K. Jr."/>
            <person name="Garg J."/>
            <person name="Pearlman R.E."/>
            <person name="Karrer K.M."/>
            <person name="Sun L."/>
            <person name="Manning G."/>
            <person name="Elde N.C."/>
            <person name="Turkewitz A.P."/>
            <person name="Asai D.J."/>
            <person name="Wilkes D.E."/>
            <person name="Wang Y."/>
            <person name="Cai H."/>
            <person name="Collins K."/>
            <person name="Stewart B.A."/>
            <person name="Lee S.R."/>
            <person name="Wilamowska K."/>
            <person name="Weinberg Z."/>
            <person name="Ruzzo W.L."/>
            <person name="Wloga D."/>
            <person name="Gaertig J."/>
            <person name="Frankel J."/>
            <person name="Tsao C.-C."/>
            <person name="Gorovsky M.A."/>
            <person name="Keeling P.J."/>
            <person name="Waller R.F."/>
            <person name="Patron N.J."/>
            <person name="Cherry J.M."/>
            <person name="Stover N.A."/>
            <person name="Krieger C.J."/>
            <person name="del Toro C."/>
            <person name="Ryder H.F."/>
            <person name="Williamson S.C."/>
            <person name="Barbeau R.A."/>
            <person name="Hamilton E.P."/>
            <person name="Orias E."/>
        </authorList>
    </citation>
    <scope>NUCLEOTIDE SEQUENCE [LARGE SCALE GENOMIC DNA]</scope>
    <source>
        <strain evidence="3">SB210</strain>
    </source>
</reference>
<name>I7MIG1_TETTS</name>
<dbReference type="InParanoid" id="I7MIG1"/>
<dbReference type="AlphaFoldDB" id="I7MIG1"/>
<sequence length="508" mass="58291">MSQNYVTILTYLSLINSFNMTQNSLVGSGPVQPSNQTPKTSNNIIVLSSDDDDNSTPKSRTKSIKSSTKTLKRTHSQLSDKTIQRRSTKSVLNSNFSLEDQPEPESAETDFNSPVASSQKHQSSKLNQQYKQRKISQVIQVNQQQQQLPIQEDNTLRKKSFFEELEEIAYSLMNETNKKQKIEDSLSHSQQSLQQSTSSSSSNLIQLQSSFNQPSQSQQQLQLQSQKSQSQHQSQFQSKQLDLIQEEDDEDQQQQLQNQQQPSNIIQSLKQTKQRKQRAPKAANTAASQKKQVKINQKQQQKGKKQQAINDNTNINQTSINNTQQIDSANQQINFSIKHKNILLNQNNFKFQEQPKKIQPPRTVFAEEVYLKSISQEGSIKLQKFPCFRDSDLQIPAEFSGLIQQQFSDDDKCSGDELLEKAVNYMHKKLVASTLEQNPSAQIPDAEKTFTIRDIKIDRDSEEEDEELEQEENNYSQNSNYHYSPYGRYQNKNNFLSDDEDNDDEDSN</sequence>
<evidence type="ECO:0000313" key="3">
    <source>
        <dbReference type="Proteomes" id="UP000009168"/>
    </source>
</evidence>
<keyword evidence="3" id="KW-1185">Reference proteome</keyword>
<feature type="region of interest" description="Disordered" evidence="1">
    <location>
        <begin position="181"/>
        <end position="312"/>
    </location>
</feature>
<feature type="compositionally biased region" description="Low complexity" evidence="1">
    <location>
        <begin position="473"/>
        <end position="486"/>
    </location>
</feature>
<dbReference type="GeneID" id="7832442"/>
<feature type="compositionally biased region" description="Polar residues" evidence="1">
    <location>
        <begin position="89"/>
        <end position="98"/>
    </location>
</feature>
<feature type="compositionally biased region" description="Low complexity" evidence="1">
    <location>
        <begin position="253"/>
        <end position="269"/>
    </location>
</feature>
<dbReference type="Proteomes" id="UP000009168">
    <property type="component" value="Unassembled WGS sequence"/>
</dbReference>
<evidence type="ECO:0000256" key="1">
    <source>
        <dbReference type="SAM" id="MobiDB-lite"/>
    </source>
</evidence>
<gene>
    <name evidence="2" type="ORF">TTHERM_00301890</name>
</gene>
<feature type="compositionally biased region" description="Acidic residues" evidence="1">
    <location>
        <begin position="460"/>
        <end position="472"/>
    </location>
</feature>
<dbReference type="KEGG" id="tet:TTHERM_00301890"/>
<feature type="compositionally biased region" description="Low complexity" evidence="1">
    <location>
        <begin position="187"/>
        <end position="243"/>
    </location>
</feature>
<evidence type="ECO:0000313" key="2">
    <source>
        <dbReference type="EMBL" id="EAS04372.3"/>
    </source>
</evidence>
<feature type="region of interest" description="Disordered" evidence="1">
    <location>
        <begin position="27"/>
        <end position="131"/>
    </location>
</feature>
<dbReference type="eggNOG" id="ENOG502R19R">
    <property type="taxonomic scope" value="Eukaryota"/>
</dbReference>
<feature type="region of interest" description="Disordered" evidence="1">
    <location>
        <begin position="457"/>
        <end position="508"/>
    </location>
</feature>